<dbReference type="PANTHER" id="PTHR46430">
    <property type="entry name" value="PROTEIN SKT5-RELATED"/>
    <property type="match status" value="1"/>
</dbReference>
<evidence type="ECO:0000256" key="1">
    <source>
        <dbReference type="ARBA" id="ARBA00022737"/>
    </source>
</evidence>
<reference evidence="3 4" key="1">
    <citation type="submission" date="2009-11" db="EMBL/GenBank/DDBJ databases">
        <title>Annotation of Allomyces macrogynus ATCC 38327.</title>
        <authorList>
            <consortium name="The Broad Institute Genome Sequencing Platform"/>
            <person name="Russ C."/>
            <person name="Cuomo C."/>
            <person name="Burger G."/>
            <person name="Gray M.W."/>
            <person name="Holland P.W.H."/>
            <person name="King N."/>
            <person name="Lang F.B.F."/>
            <person name="Roger A.J."/>
            <person name="Ruiz-Trillo I."/>
            <person name="Young S.K."/>
            <person name="Zeng Q."/>
            <person name="Gargeya S."/>
            <person name="Fitzgerald M."/>
            <person name="Haas B."/>
            <person name="Abouelleil A."/>
            <person name="Alvarado L."/>
            <person name="Arachchi H.M."/>
            <person name="Berlin A."/>
            <person name="Chapman S.B."/>
            <person name="Gearin G."/>
            <person name="Goldberg J."/>
            <person name="Griggs A."/>
            <person name="Gujja S."/>
            <person name="Hansen M."/>
            <person name="Heiman D."/>
            <person name="Howarth C."/>
            <person name="Larimer J."/>
            <person name="Lui A."/>
            <person name="MacDonald P.J.P."/>
            <person name="McCowen C."/>
            <person name="Montmayeur A."/>
            <person name="Murphy C."/>
            <person name="Neiman D."/>
            <person name="Pearson M."/>
            <person name="Priest M."/>
            <person name="Roberts A."/>
            <person name="Saif S."/>
            <person name="Shea T."/>
            <person name="Sisk P."/>
            <person name="Stolte C."/>
            <person name="Sykes S."/>
            <person name="Wortman J."/>
            <person name="Nusbaum C."/>
            <person name="Birren B."/>
        </authorList>
    </citation>
    <scope>NUCLEOTIDE SEQUENCE [LARGE SCALE GENOMIC DNA]</scope>
    <source>
        <strain evidence="3 4">ATCC 38327</strain>
    </source>
</reference>
<dbReference type="VEuPathDB" id="FungiDB:AMAG_01894"/>
<evidence type="ECO:0008006" key="5">
    <source>
        <dbReference type="Google" id="ProtNLM"/>
    </source>
</evidence>
<dbReference type="AlphaFoldDB" id="A0A0L0S0Z5"/>
<dbReference type="EMBL" id="GG745330">
    <property type="protein sequence ID" value="KNE56051.1"/>
    <property type="molecule type" value="Genomic_DNA"/>
</dbReference>
<dbReference type="Proteomes" id="UP000054350">
    <property type="component" value="Unassembled WGS sequence"/>
</dbReference>
<reference evidence="4" key="2">
    <citation type="submission" date="2009-11" db="EMBL/GenBank/DDBJ databases">
        <title>The Genome Sequence of Allomyces macrogynus strain ATCC 38327.</title>
        <authorList>
            <consortium name="The Broad Institute Genome Sequencing Platform"/>
            <person name="Russ C."/>
            <person name="Cuomo C."/>
            <person name="Shea T."/>
            <person name="Young S.K."/>
            <person name="Zeng Q."/>
            <person name="Koehrsen M."/>
            <person name="Haas B."/>
            <person name="Borodovsky M."/>
            <person name="Guigo R."/>
            <person name="Alvarado L."/>
            <person name="Berlin A."/>
            <person name="Borenstein D."/>
            <person name="Chen Z."/>
            <person name="Engels R."/>
            <person name="Freedman E."/>
            <person name="Gellesch M."/>
            <person name="Goldberg J."/>
            <person name="Griggs A."/>
            <person name="Gujja S."/>
            <person name="Heiman D."/>
            <person name="Hepburn T."/>
            <person name="Howarth C."/>
            <person name="Jen D."/>
            <person name="Larson L."/>
            <person name="Lewis B."/>
            <person name="Mehta T."/>
            <person name="Park D."/>
            <person name="Pearson M."/>
            <person name="Roberts A."/>
            <person name="Saif S."/>
            <person name="Shenoy N."/>
            <person name="Sisk P."/>
            <person name="Stolte C."/>
            <person name="Sykes S."/>
            <person name="Walk T."/>
            <person name="White J."/>
            <person name="Yandava C."/>
            <person name="Burger G."/>
            <person name="Gray M.W."/>
            <person name="Holland P.W.H."/>
            <person name="King N."/>
            <person name="Lang F.B.F."/>
            <person name="Roger A.J."/>
            <person name="Ruiz-Trillo I."/>
            <person name="Lander E."/>
            <person name="Nusbaum C."/>
        </authorList>
    </citation>
    <scope>NUCLEOTIDE SEQUENCE [LARGE SCALE GENOMIC DNA]</scope>
    <source>
        <strain evidence="4">ATCC 38327</strain>
    </source>
</reference>
<dbReference type="SUPFAM" id="SSF81901">
    <property type="entry name" value="HCP-like"/>
    <property type="match status" value="1"/>
</dbReference>
<keyword evidence="1" id="KW-0677">Repeat</keyword>
<dbReference type="SMART" id="SM00671">
    <property type="entry name" value="SEL1"/>
    <property type="match status" value="7"/>
</dbReference>
<accession>A0A0L0S0Z5</accession>
<name>A0A0L0S0Z5_ALLM3</name>
<dbReference type="PANTHER" id="PTHR46430:SF3">
    <property type="entry name" value="ACTIVATOR OF C KINASE PROTEIN 1"/>
    <property type="match status" value="1"/>
</dbReference>
<dbReference type="OrthoDB" id="272077at2759"/>
<dbReference type="InterPro" id="IPR006597">
    <property type="entry name" value="Sel1-like"/>
</dbReference>
<proteinExistence type="predicted"/>
<dbReference type="eggNOG" id="KOG1550">
    <property type="taxonomic scope" value="Eukaryota"/>
</dbReference>
<evidence type="ECO:0000313" key="3">
    <source>
        <dbReference type="EMBL" id="KNE56051.1"/>
    </source>
</evidence>
<dbReference type="InterPro" id="IPR051726">
    <property type="entry name" value="Chitin_Synth_Reg"/>
</dbReference>
<feature type="compositionally biased region" description="Low complexity" evidence="2">
    <location>
        <begin position="1"/>
        <end position="15"/>
    </location>
</feature>
<dbReference type="Pfam" id="PF08238">
    <property type="entry name" value="Sel1"/>
    <property type="match status" value="7"/>
</dbReference>
<evidence type="ECO:0000313" key="4">
    <source>
        <dbReference type="Proteomes" id="UP000054350"/>
    </source>
</evidence>
<gene>
    <name evidence="3" type="ORF">AMAG_01894</name>
</gene>
<keyword evidence="4" id="KW-1185">Reference proteome</keyword>
<feature type="region of interest" description="Disordered" evidence="2">
    <location>
        <begin position="1"/>
        <end position="27"/>
    </location>
</feature>
<dbReference type="Gene3D" id="1.25.40.10">
    <property type="entry name" value="Tetratricopeptide repeat domain"/>
    <property type="match status" value="2"/>
</dbReference>
<protein>
    <recommendedName>
        <fullName evidence="5">HCP-like protein</fullName>
    </recommendedName>
</protein>
<dbReference type="InterPro" id="IPR011990">
    <property type="entry name" value="TPR-like_helical_dom_sf"/>
</dbReference>
<dbReference type="OMA" id="NAKSREC"/>
<evidence type="ECO:0000256" key="2">
    <source>
        <dbReference type="SAM" id="MobiDB-lite"/>
    </source>
</evidence>
<sequence length="545" mass="60318">MEPQQQHQQQQQQQQFPPRMGSAAAQPMQYAQNVAYQQQAPPQYQYYQQQAPATGGYATLQQAGGYGAPAQYGTMQQQAQVQQQVAYTTQAMQPTTQAYYQPQEYYQQQQLQLQQQQQVAYQQQQDMAAYSAQMMPTEAPLDPALDMYHGAVSTGIRIDTSLPLDQLREEVRMSLDPLAHLDFVRYLVTLADEVASQEPDPRVAAKNVGLLHGEALKWAKRLADRGPGGLNGARTPPCPEAMVYLAECHGNGALSLPVDHEKAFNLYLAASKLNHPGSTYRVAVCYEVGAGTKRDASRAVKFYRKAAALGDPPAMYKLALILLHGELGTTRNPREGITMLKRAASVADQDNPQALHELALLHEPPPPPGHANADSRSEDLINLILPDPSYALDLYTQAAQLGYAPSQYRLGMCFQDGDLNCPIDPKGSIMWFTRAAEQGHPDAELALSGWYLEGAEGVLPSNDEQAYAWARRAADKGLSKAEFAVGYYSEMGIGVPANLDEARRWYQRAAAQGSRKAMERLQYLKHNTVREMPTDKRDKGDCIIM</sequence>
<organism evidence="3 4">
    <name type="scientific">Allomyces macrogynus (strain ATCC 38327)</name>
    <name type="common">Allomyces javanicus var. macrogynus</name>
    <dbReference type="NCBI Taxonomy" id="578462"/>
    <lineage>
        <taxon>Eukaryota</taxon>
        <taxon>Fungi</taxon>
        <taxon>Fungi incertae sedis</taxon>
        <taxon>Blastocladiomycota</taxon>
        <taxon>Blastocladiomycetes</taxon>
        <taxon>Blastocladiales</taxon>
        <taxon>Blastocladiaceae</taxon>
        <taxon>Allomyces</taxon>
    </lineage>
</organism>
<dbReference type="STRING" id="578462.A0A0L0S0Z5"/>